<dbReference type="GO" id="GO:0000179">
    <property type="term" value="F:rRNA (adenine-N6,N6-)-dimethyltransferase activity"/>
    <property type="evidence" value="ECO:0007669"/>
    <property type="project" value="InterPro"/>
</dbReference>
<dbReference type="InterPro" id="IPR020598">
    <property type="entry name" value="rRNA_Ade_methylase_Trfase_N"/>
</dbReference>
<name>A0A239D303_9ACTN</name>
<feature type="domain" description="Ribosomal RNA adenine methylase transferase N-terminal" evidence="5">
    <location>
        <begin position="29"/>
        <end position="158"/>
    </location>
</feature>
<dbReference type="SUPFAM" id="SSF53335">
    <property type="entry name" value="S-adenosyl-L-methionine-dependent methyltransferases"/>
    <property type="match status" value="1"/>
</dbReference>
<protein>
    <submittedName>
        <fullName evidence="6">Methyltransferase domain-containing protein</fullName>
    </submittedName>
</protein>
<dbReference type="Gene3D" id="3.40.50.150">
    <property type="entry name" value="Vaccinia Virus protein VP39"/>
    <property type="match status" value="1"/>
</dbReference>
<dbReference type="AlphaFoldDB" id="A0A239D303"/>
<dbReference type="SMART" id="SM00650">
    <property type="entry name" value="rADc"/>
    <property type="match status" value="1"/>
</dbReference>
<dbReference type="Pfam" id="PF08241">
    <property type="entry name" value="Methyltransf_11"/>
    <property type="match status" value="1"/>
</dbReference>
<evidence type="ECO:0000313" key="7">
    <source>
        <dbReference type="Proteomes" id="UP000198280"/>
    </source>
</evidence>
<evidence type="ECO:0000256" key="4">
    <source>
        <dbReference type="ARBA" id="ARBA00022691"/>
    </source>
</evidence>
<evidence type="ECO:0000256" key="1">
    <source>
        <dbReference type="ARBA" id="ARBA00008361"/>
    </source>
</evidence>
<proteinExistence type="inferred from homology"/>
<dbReference type="OrthoDB" id="9797252at2"/>
<evidence type="ECO:0000259" key="5">
    <source>
        <dbReference type="SMART" id="SM00650"/>
    </source>
</evidence>
<keyword evidence="2 6" id="KW-0489">Methyltransferase</keyword>
<evidence type="ECO:0000256" key="2">
    <source>
        <dbReference type="ARBA" id="ARBA00022603"/>
    </source>
</evidence>
<reference evidence="6 7" key="1">
    <citation type="submission" date="2017-06" db="EMBL/GenBank/DDBJ databases">
        <authorList>
            <person name="Kim H.J."/>
            <person name="Triplett B.A."/>
        </authorList>
    </citation>
    <scope>NUCLEOTIDE SEQUENCE [LARGE SCALE GENOMIC DNA]</scope>
    <source>
        <strain evidence="6 7">CGMCC 4.1858</strain>
    </source>
</reference>
<dbReference type="InterPro" id="IPR051052">
    <property type="entry name" value="Diverse_substrate_MTase"/>
</dbReference>
<sequence length="262" mass="28379">MTDRSSLRGVFDEDAELYDRVRPGYPGVLFDDLAAVAGLGPGARVLEIGCGTGQATVPLAERGFRVTAVELGPSMAAVARRRLAGFPGTEVVVSAFEDWPLPDEPFDAVVSATAFHWVDPAVAVVKAADALRPGGVLAVVATHHVDGGSRAFFADVQECYERFDPATPPGLRLRAAALVPADSEETDRSGRFGPAVFHRYERELPYTTAEYLNLLLSYSNHRALPAARREGLLACIRALADGRYGGRVVKRYLTELRITRRL</sequence>
<organism evidence="6 7">
    <name type="scientific">Actinacidiphila glaucinigra</name>
    <dbReference type="NCBI Taxonomy" id="235986"/>
    <lineage>
        <taxon>Bacteria</taxon>
        <taxon>Bacillati</taxon>
        <taxon>Actinomycetota</taxon>
        <taxon>Actinomycetes</taxon>
        <taxon>Kitasatosporales</taxon>
        <taxon>Streptomycetaceae</taxon>
        <taxon>Actinacidiphila</taxon>
    </lineage>
</organism>
<dbReference type="InterPro" id="IPR029063">
    <property type="entry name" value="SAM-dependent_MTases_sf"/>
</dbReference>
<dbReference type="CDD" id="cd02440">
    <property type="entry name" value="AdoMet_MTases"/>
    <property type="match status" value="1"/>
</dbReference>
<dbReference type="Proteomes" id="UP000198280">
    <property type="component" value="Unassembled WGS sequence"/>
</dbReference>
<accession>A0A239D303</accession>
<gene>
    <name evidence="6" type="ORF">SAMN05216252_104340</name>
</gene>
<dbReference type="RefSeq" id="WP_089223433.1">
    <property type="nucleotide sequence ID" value="NZ_FZOF01000004.1"/>
</dbReference>
<keyword evidence="7" id="KW-1185">Reference proteome</keyword>
<dbReference type="PANTHER" id="PTHR44942:SF4">
    <property type="entry name" value="METHYLTRANSFERASE TYPE 11 DOMAIN-CONTAINING PROTEIN"/>
    <property type="match status" value="1"/>
</dbReference>
<dbReference type="EMBL" id="FZOF01000004">
    <property type="protein sequence ID" value="SNS26204.1"/>
    <property type="molecule type" value="Genomic_DNA"/>
</dbReference>
<keyword evidence="4" id="KW-0949">S-adenosyl-L-methionine</keyword>
<evidence type="ECO:0000313" key="6">
    <source>
        <dbReference type="EMBL" id="SNS26204.1"/>
    </source>
</evidence>
<dbReference type="PANTHER" id="PTHR44942">
    <property type="entry name" value="METHYLTRANSF_11 DOMAIN-CONTAINING PROTEIN"/>
    <property type="match status" value="1"/>
</dbReference>
<dbReference type="InterPro" id="IPR013216">
    <property type="entry name" value="Methyltransf_11"/>
</dbReference>
<keyword evidence="3 6" id="KW-0808">Transferase</keyword>
<comment type="similarity">
    <text evidence="1">Belongs to the methyltransferase superfamily.</text>
</comment>
<evidence type="ECO:0000256" key="3">
    <source>
        <dbReference type="ARBA" id="ARBA00022679"/>
    </source>
</evidence>